<comment type="caution">
    <text evidence="3">The sequence shown here is derived from an EMBL/GenBank/DDBJ whole genome shotgun (WGS) entry which is preliminary data.</text>
</comment>
<feature type="compositionally biased region" description="Basic and acidic residues" evidence="1">
    <location>
        <begin position="122"/>
        <end position="160"/>
    </location>
</feature>
<dbReference type="Proteomes" id="UP000711996">
    <property type="component" value="Unassembled WGS sequence"/>
</dbReference>
<dbReference type="AlphaFoldDB" id="A0A9P5EET8"/>
<feature type="compositionally biased region" description="Basic residues" evidence="1">
    <location>
        <begin position="88"/>
        <end position="98"/>
    </location>
</feature>
<feature type="chain" id="PRO_5040264560" evidence="2">
    <location>
        <begin position="33"/>
        <end position="160"/>
    </location>
</feature>
<gene>
    <name evidence="3" type="ORF">CGCSCA2_v011366</name>
</gene>
<protein>
    <submittedName>
        <fullName evidence="3">Uncharacterized protein</fullName>
    </submittedName>
</protein>
<feature type="compositionally biased region" description="Basic and acidic residues" evidence="1">
    <location>
        <begin position="99"/>
        <end position="110"/>
    </location>
</feature>
<name>A0A9P5EET8_COLSI</name>
<feature type="region of interest" description="Disordered" evidence="1">
    <location>
        <begin position="62"/>
        <end position="160"/>
    </location>
</feature>
<dbReference type="OrthoDB" id="4851446at2759"/>
<feature type="signal peptide" evidence="2">
    <location>
        <begin position="1"/>
        <end position="32"/>
    </location>
</feature>
<keyword evidence="4" id="KW-1185">Reference proteome</keyword>
<accession>A0A9P5EET8</accession>
<sequence>MHMPTFGQVATIGMALFAAAAIAAPVAQPLEADVVERSAEIVARGDGISAFAGVELAARGDLEQRNKKKCKRTNNKGYCTDSDDDKKDKKKKQCKRNKKGDCSDSEDDKKGKKQKQCKRNKKGDCYDSDNDKKDDKKGNQKDDKKDDKKDNKKDDKKGHY</sequence>
<reference evidence="3" key="1">
    <citation type="submission" date="2019-06" db="EMBL/GenBank/DDBJ databases">
        <authorList>
            <person name="Gan P."/>
            <person name="Shirasu K."/>
        </authorList>
    </citation>
    <scope>NUCLEOTIDE SEQUENCE [LARGE SCALE GENOMIC DNA]</scope>
    <source>
        <strain evidence="3">CAD2</strain>
    </source>
</reference>
<dbReference type="EMBL" id="QPMT01000045">
    <property type="protein sequence ID" value="KAF4850733.1"/>
    <property type="molecule type" value="Genomic_DNA"/>
</dbReference>
<feature type="compositionally biased region" description="Basic residues" evidence="1">
    <location>
        <begin position="111"/>
        <end position="121"/>
    </location>
</feature>
<evidence type="ECO:0000256" key="2">
    <source>
        <dbReference type="SAM" id="SignalP"/>
    </source>
</evidence>
<keyword evidence="2" id="KW-0732">Signal</keyword>
<proteinExistence type="predicted"/>
<organism evidence="3 4">
    <name type="scientific">Colletotrichum siamense</name>
    <name type="common">Anthracnose fungus</name>
    <dbReference type="NCBI Taxonomy" id="690259"/>
    <lineage>
        <taxon>Eukaryota</taxon>
        <taxon>Fungi</taxon>
        <taxon>Dikarya</taxon>
        <taxon>Ascomycota</taxon>
        <taxon>Pezizomycotina</taxon>
        <taxon>Sordariomycetes</taxon>
        <taxon>Hypocreomycetidae</taxon>
        <taxon>Glomerellales</taxon>
        <taxon>Glomerellaceae</taxon>
        <taxon>Colletotrichum</taxon>
        <taxon>Colletotrichum gloeosporioides species complex</taxon>
    </lineage>
</organism>
<evidence type="ECO:0000313" key="4">
    <source>
        <dbReference type="Proteomes" id="UP000711996"/>
    </source>
</evidence>
<evidence type="ECO:0000313" key="3">
    <source>
        <dbReference type="EMBL" id="KAF4850733.1"/>
    </source>
</evidence>
<evidence type="ECO:0000256" key="1">
    <source>
        <dbReference type="SAM" id="MobiDB-lite"/>
    </source>
</evidence>